<accession>A0ABX0K6K5</accession>
<reference evidence="1 2" key="1">
    <citation type="journal article" date="2020" name="Int. J. Syst. Evol. Microbiol.">
        <title>Novel acetic acid bacteria from cider fermentations: Acetobacter conturbans sp. nov. and Acetobacter fallax sp. nov.</title>
        <authorList>
            <person name="Sombolestani A.S."/>
            <person name="Cleenwerck I."/>
            <person name="Cnockaert M."/>
            <person name="Borremans W."/>
            <person name="Wieme A.D."/>
            <person name="De Vuyst L."/>
            <person name="Vandamme P."/>
        </authorList>
    </citation>
    <scope>NUCLEOTIDE SEQUENCE [LARGE SCALE GENOMIC DNA]</scope>
    <source>
        <strain evidence="1 2">LMG 1627</strain>
    </source>
</reference>
<gene>
    <name evidence="1" type="ORF">GOB81_17015</name>
</gene>
<comment type="caution">
    <text evidence="1">The sequence shown here is derived from an EMBL/GenBank/DDBJ whole genome shotgun (WGS) entry which is preliminary data.</text>
</comment>
<sequence length="184" mass="21908">MIATVGQIFGCEFKNMHYEDEVKIYKINLDIIRVSSDYSLDEINIDIEKLECSSMNGKQIEYEREFLHDCVNDICASYVVLAYHMWEKSVLLWCKNRGKKKPKEWKKYEEAAKEIYRVDSNLEYVKCIVNFIKHNKYEDADFIIKKGNGVWCDVFEIEKNHIKYKLNKMFVNFVFLVIEESGPQ</sequence>
<dbReference type="RefSeq" id="WP_173571427.1">
    <property type="nucleotide sequence ID" value="NZ_WOSY01000047.1"/>
</dbReference>
<organism evidence="1 2">
    <name type="scientific">Acetobacter conturbans</name>
    <dbReference type="NCBI Taxonomy" id="1737472"/>
    <lineage>
        <taxon>Bacteria</taxon>
        <taxon>Pseudomonadati</taxon>
        <taxon>Pseudomonadota</taxon>
        <taxon>Alphaproteobacteria</taxon>
        <taxon>Acetobacterales</taxon>
        <taxon>Acetobacteraceae</taxon>
        <taxon>Acetobacter</taxon>
    </lineage>
</organism>
<dbReference type="Proteomes" id="UP000631653">
    <property type="component" value="Unassembled WGS sequence"/>
</dbReference>
<dbReference type="EMBL" id="WOSY01000047">
    <property type="protein sequence ID" value="NHN90283.1"/>
    <property type="molecule type" value="Genomic_DNA"/>
</dbReference>
<evidence type="ECO:0000313" key="1">
    <source>
        <dbReference type="EMBL" id="NHN90283.1"/>
    </source>
</evidence>
<evidence type="ECO:0000313" key="2">
    <source>
        <dbReference type="Proteomes" id="UP000631653"/>
    </source>
</evidence>
<keyword evidence="2" id="KW-1185">Reference proteome</keyword>
<name>A0ABX0K6K5_9PROT</name>
<proteinExistence type="predicted"/>
<protein>
    <submittedName>
        <fullName evidence="1">Uncharacterized protein</fullName>
    </submittedName>
</protein>